<name>A0A1V6SUJ3_9EURO</name>
<accession>A0A1V6SUJ3</accession>
<keyword evidence="3" id="KW-1185">Reference proteome</keyword>
<feature type="compositionally biased region" description="Polar residues" evidence="1">
    <location>
        <begin position="17"/>
        <end position="29"/>
    </location>
</feature>
<dbReference type="OrthoDB" id="10477927at2759"/>
<proteinExistence type="predicted"/>
<protein>
    <submittedName>
        <fullName evidence="2">Uncharacterized protein</fullName>
    </submittedName>
</protein>
<evidence type="ECO:0000313" key="2">
    <source>
        <dbReference type="EMBL" id="OQE17685.1"/>
    </source>
</evidence>
<dbReference type="EMBL" id="MLQL01000023">
    <property type="protein sequence ID" value="OQE17685.1"/>
    <property type="molecule type" value="Genomic_DNA"/>
</dbReference>
<evidence type="ECO:0000313" key="3">
    <source>
        <dbReference type="Proteomes" id="UP000191342"/>
    </source>
</evidence>
<sequence>MTSREPIPRLDPGVISPSAQKTDNPQQPQNETLADVIERALFKPPPPPVSVPHTQPSVVLDSLKRAQDVIINSTRNGDHHQRTTVYPISSLRPVFEPWVTQEDDRRVDNLSEYEAAAQESEGQG</sequence>
<feature type="region of interest" description="Disordered" evidence="1">
    <location>
        <begin position="1"/>
        <end position="29"/>
    </location>
</feature>
<dbReference type="AlphaFoldDB" id="A0A1V6SUJ3"/>
<gene>
    <name evidence="2" type="ORF">PENFLA_c023G05659</name>
</gene>
<evidence type="ECO:0000256" key="1">
    <source>
        <dbReference type="SAM" id="MobiDB-lite"/>
    </source>
</evidence>
<comment type="caution">
    <text evidence="2">The sequence shown here is derived from an EMBL/GenBank/DDBJ whole genome shotgun (WGS) entry which is preliminary data.</text>
</comment>
<reference evidence="3" key="1">
    <citation type="journal article" date="2017" name="Nat. Microbiol.">
        <title>Global analysis of biosynthetic gene clusters reveals vast potential of secondary metabolite production in Penicillium species.</title>
        <authorList>
            <person name="Nielsen J.C."/>
            <person name="Grijseels S."/>
            <person name="Prigent S."/>
            <person name="Ji B."/>
            <person name="Dainat J."/>
            <person name="Nielsen K.F."/>
            <person name="Frisvad J.C."/>
            <person name="Workman M."/>
            <person name="Nielsen J."/>
        </authorList>
    </citation>
    <scope>NUCLEOTIDE SEQUENCE [LARGE SCALE GENOMIC DNA]</scope>
    <source>
        <strain evidence="3">IBT 14082</strain>
    </source>
</reference>
<dbReference type="Proteomes" id="UP000191342">
    <property type="component" value="Unassembled WGS sequence"/>
</dbReference>
<organism evidence="2 3">
    <name type="scientific">Penicillium flavigenum</name>
    <dbReference type="NCBI Taxonomy" id="254877"/>
    <lineage>
        <taxon>Eukaryota</taxon>
        <taxon>Fungi</taxon>
        <taxon>Dikarya</taxon>
        <taxon>Ascomycota</taxon>
        <taxon>Pezizomycotina</taxon>
        <taxon>Eurotiomycetes</taxon>
        <taxon>Eurotiomycetidae</taxon>
        <taxon>Eurotiales</taxon>
        <taxon>Aspergillaceae</taxon>
        <taxon>Penicillium</taxon>
    </lineage>
</organism>